<dbReference type="EMBL" id="CAJVPP010024642">
    <property type="protein sequence ID" value="CAG8749991.1"/>
    <property type="molecule type" value="Genomic_DNA"/>
</dbReference>
<accession>A0A9N9ITH7</accession>
<feature type="non-terminal residue" evidence="1">
    <location>
        <position position="1"/>
    </location>
</feature>
<reference evidence="1" key="1">
    <citation type="submission" date="2021-06" db="EMBL/GenBank/DDBJ databases">
        <authorList>
            <person name="Kallberg Y."/>
            <person name="Tangrot J."/>
            <person name="Rosling A."/>
        </authorList>
    </citation>
    <scope>NUCLEOTIDE SEQUENCE</scope>
    <source>
        <strain evidence="1">87-6 pot B 2015</strain>
    </source>
</reference>
<comment type="caution">
    <text evidence="1">The sequence shown here is derived from an EMBL/GenBank/DDBJ whole genome shotgun (WGS) entry which is preliminary data.</text>
</comment>
<evidence type="ECO:0000313" key="1">
    <source>
        <dbReference type="EMBL" id="CAG8749991.1"/>
    </source>
</evidence>
<sequence>SLKQLTQEVPPPTYDFHYHYHFSETTNITKDDMKEEERKWTQVDVERHLDFFLSLCAKKRQLFEELVSVYIQSSDSIQKMIRNYSQKMIDTIGLAGLLELFQTFPSGAEDF</sequence>
<protein>
    <submittedName>
        <fullName evidence="1">16364_t:CDS:1</fullName>
    </submittedName>
</protein>
<organism evidence="1 2">
    <name type="scientific">Funneliformis mosseae</name>
    <name type="common">Endomycorrhizal fungus</name>
    <name type="synonym">Glomus mosseae</name>
    <dbReference type="NCBI Taxonomy" id="27381"/>
    <lineage>
        <taxon>Eukaryota</taxon>
        <taxon>Fungi</taxon>
        <taxon>Fungi incertae sedis</taxon>
        <taxon>Mucoromycota</taxon>
        <taxon>Glomeromycotina</taxon>
        <taxon>Glomeromycetes</taxon>
        <taxon>Glomerales</taxon>
        <taxon>Glomeraceae</taxon>
        <taxon>Funneliformis</taxon>
    </lineage>
</organism>
<dbReference type="GO" id="GO:0005847">
    <property type="term" value="C:mRNA cleavage and polyadenylation specificity factor complex"/>
    <property type="evidence" value="ECO:0007669"/>
    <property type="project" value="TreeGrafter"/>
</dbReference>
<feature type="non-terminal residue" evidence="1">
    <location>
        <position position="111"/>
    </location>
</feature>
<dbReference type="InterPro" id="IPR021850">
    <property type="entry name" value="Symplekin/Pta1"/>
</dbReference>
<name>A0A9N9ITH7_FUNMO</name>
<dbReference type="AlphaFoldDB" id="A0A9N9ITH7"/>
<gene>
    <name evidence="1" type="ORF">FMOSSE_LOCUS16600</name>
</gene>
<dbReference type="Proteomes" id="UP000789375">
    <property type="component" value="Unassembled WGS sequence"/>
</dbReference>
<proteinExistence type="predicted"/>
<dbReference type="PANTHER" id="PTHR15245">
    <property type="entry name" value="SYMPLEKIN-RELATED"/>
    <property type="match status" value="1"/>
</dbReference>
<keyword evidence="2" id="KW-1185">Reference proteome</keyword>
<evidence type="ECO:0000313" key="2">
    <source>
        <dbReference type="Proteomes" id="UP000789375"/>
    </source>
</evidence>
<dbReference type="PANTHER" id="PTHR15245:SF20">
    <property type="entry name" value="SYMPLEKIN"/>
    <property type="match status" value="1"/>
</dbReference>